<dbReference type="EMBL" id="RCMK01000580">
    <property type="protein sequence ID" value="KAG2920852.1"/>
    <property type="molecule type" value="Genomic_DNA"/>
</dbReference>
<evidence type="ECO:0000313" key="3">
    <source>
        <dbReference type="EMBL" id="KAG2907916.1"/>
    </source>
</evidence>
<accession>A0A8T1KBB9</accession>
<protein>
    <submittedName>
        <fullName evidence="3">Uncharacterized protein</fullName>
    </submittedName>
</protein>
<proteinExistence type="predicted"/>
<dbReference type="Proteomes" id="UP000774804">
    <property type="component" value="Unassembled WGS sequence"/>
</dbReference>
<evidence type="ECO:0000313" key="7">
    <source>
        <dbReference type="Proteomes" id="UP000774804"/>
    </source>
</evidence>
<dbReference type="EMBL" id="RCMV01000417">
    <property type="protein sequence ID" value="KAG3217512.1"/>
    <property type="molecule type" value="Genomic_DNA"/>
</dbReference>
<dbReference type="Proteomes" id="UP000697107">
    <property type="component" value="Unassembled WGS sequence"/>
</dbReference>
<dbReference type="EMBL" id="RCMI01000497">
    <property type="protein sequence ID" value="KAG2907916.1"/>
    <property type="molecule type" value="Genomic_DNA"/>
</dbReference>
<dbReference type="EMBL" id="RCML01000648">
    <property type="protein sequence ID" value="KAG2971856.1"/>
    <property type="molecule type" value="Genomic_DNA"/>
</dbReference>
<dbReference type="AlphaFoldDB" id="A0A8T1KBB9"/>
<organism evidence="3 7">
    <name type="scientific">Phytophthora cactorum</name>
    <dbReference type="NCBI Taxonomy" id="29920"/>
    <lineage>
        <taxon>Eukaryota</taxon>
        <taxon>Sar</taxon>
        <taxon>Stramenopiles</taxon>
        <taxon>Oomycota</taxon>
        <taxon>Peronosporomycetes</taxon>
        <taxon>Peronosporales</taxon>
        <taxon>Peronosporaceae</taxon>
        <taxon>Phytophthora</taxon>
    </lineage>
</organism>
<gene>
    <name evidence="2" type="ORF">PC113_g13542</name>
    <name evidence="3" type="ORF">PC115_g13712</name>
    <name evidence="4" type="ORF">PC117_g16396</name>
    <name evidence="5" type="ORF">PC118_g16046</name>
    <name evidence="6" type="ORF">PC129_g11667</name>
</gene>
<dbReference type="Proteomes" id="UP000760860">
    <property type="component" value="Unassembled WGS sequence"/>
</dbReference>
<evidence type="ECO:0000256" key="1">
    <source>
        <dbReference type="SAM" id="MobiDB-lite"/>
    </source>
</evidence>
<evidence type="ECO:0000313" key="4">
    <source>
        <dbReference type="EMBL" id="KAG2920852.1"/>
    </source>
</evidence>
<reference evidence="3" key="1">
    <citation type="submission" date="2018-10" db="EMBL/GenBank/DDBJ databases">
        <title>Effector identification in a new, highly contiguous assembly of the strawberry crown rot pathogen Phytophthora cactorum.</title>
        <authorList>
            <person name="Armitage A.D."/>
            <person name="Nellist C.F."/>
            <person name="Bates H."/>
            <person name="Vickerstaff R.J."/>
            <person name="Harrison R.J."/>
        </authorList>
    </citation>
    <scope>NUCLEOTIDE SEQUENCE</scope>
    <source>
        <strain evidence="2">15-7</strain>
        <strain evidence="3">4032</strain>
        <strain evidence="4">4040</strain>
        <strain evidence="5">P415</strain>
        <strain evidence="6">P421</strain>
    </source>
</reference>
<dbReference type="Proteomes" id="UP000736787">
    <property type="component" value="Unassembled WGS sequence"/>
</dbReference>
<comment type="caution">
    <text evidence="3">The sequence shown here is derived from an EMBL/GenBank/DDBJ whole genome shotgun (WGS) entry which is preliminary data.</text>
</comment>
<feature type="compositionally biased region" description="Acidic residues" evidence="1">
    <location>
        <begin position="45"/>
        <end position="68"/>
    </location>
</feature>
<dbReference type="Proteomes" id="UP000735874">
    <property type="component" value="Unassembled WGS sequence"/>
</dbReference>
<evidence type="ECO:0000313" key="6">
    <source>
        <dbReference type="EMBL" id="KAG3217512.1"/>
    </source>
</evidence>
<evidence type="ECO:0000313" key="2">
    <source>
        <dbReference type="EMBL" id="KAG2854188.1"/>
    </source>
</evidence>
<feature type="region of interest" description="Disordered" evidence="1">
    <location>
        <begin position="1"/>
        <end position="102"/>
    </location>
</feature>
<sequence length="102" mass="10603">MASGSATTDANAVVAANPVADQSEDSSSDSRENVRLVPSSSESPASEEDGSSGDESFEPDSEGADSDLESLTAERAASSEQDEEEDISNYLIDGDLKKNELV</sequence>
<name>A0A8T1KBB9_9STRA</name>
<feature type="compositionally biased region" description="Low complexity" evidence="1">
    <location>
        <begin position="1"/>
        <end position="21"/>
    </location>
</feature>
<dbReference type="EMBL" id="RCMG01000442">
    <property type="protein sequence ID" value="KAG2854188.1"/>
    <property type="molecule type" value="Genomic_DNA"/>
</dbReference>
<evidence type="ECO:0000313" key="5">
    <source>
        <dbReference type="EMBL" id="KAG2971856.1"/>
    </source>
</evidence>